<organism evidence="2 3">
    <name type="scientific">Lasius niger</name>
    <name type="common">Black garden ant</name>
    <dbReference type="NCBI Taxonomy" id="67767"/>
    <lineage>
        <taxon>Eukaryota</taxon>
        <taxon>Metazoa</taxon>
        <taxon>Ecdysozoa</taxon>
        <taxon>Arthropoda</taxon>
        <taxon>Hexapoda</taxon>
        <taxon>Insecta</taxon>
        <taxon>Pterygota</taxon>
        <taxon>Neoptera</taxon>
        <taxon>Endopterygota</taxon>
        <taxon>Hymenoptera</taxon>
        <taxon>Apocrita</taxon>
        <taxon>Aculeata</taxon>
        <taxon>Formicoidea</taxon>
        <taxon>Formicidae</taxon>
        <taxon>Formicinae</taxon>
        <taxon>Lasius</taxon>
        <taxon>Lasius</taxon>
    </lineage>
</organism>
<accession>A0A0J7MMR6</accession>
<dbReference type="PaxDb" id="67767-A0A0J7MMR6"/>
<gene>
    <name evidence="2" type="ORF">RF55_24837</name>
</gene>
<name>A0A0J7MMR6_LASNI</name>
<dbReference type="AlphaFoldDB" id="A0A0J7MMR6"/>
<feature type="region of interest" description="Disordered" evidence="1">
    <location>
        <begin position="29"/>
        <end position="48"/>
    </location>
</feature>
<comment type="caution">
    <text evidence="2">The sequence shown here is derived from an EMBL/GenBank/DDBJ whole genome shotgun (WGS) entry which is preliminary data.</text>
</comment>
<evidence type="ECO:0000313" key="2">
    <source>
        <dbReference type="EMBL" id="KMQ81895.1"/>
    </source>
</evidence>
<dbReference type="EMBL" id="LBMM01030484">
    <property type="protein sequence ID" value="KMQ81895.1"/>
    <property type="molecule type" value="Genomic_DNA"/>
</dbReference>
<reference evidence="2 3" key="1">
    <citation type="submission" date="2015-04" db="EMBL/GenBank/DDBJ databases">
        <title>Lasius niger genome sequencing.</title>
        <authorList>
            <person name="Konorov E.A."/>
            <person name="Nikitin M.A."/>
            <person name="Kirill M.V."/>
            <person name="Chang P."/>
        </authorList>
    </citation>
    <scope>NUCLEOTIDE SEQUENCE [LARGE SCALE GENOMIC DNA]</scope>
    <source>
        <tissue evidence="2">Whole</tissue>
    </source>
</reference>
<feature type="compositionally biased region" description="Basic and acidic residues" evidence="1">
    <location>
        <begin position="29"/>
        <end position="44"/>
    </location>
</feature>
<protein>
    <submittedName>
        <fullName evidence="2">Uncharacterized protein</fullName>
    </submittedName>
</protein>
<evidence type="ECO:0000256" key="1">
    <source>
        <dbReference type="SAM" id="MobiDB-lite"/>
    </source>
</evidence>
<proteinExistence type="predicted"/>
<dbReference type="Proteomes" id="UP000036403">
    <property type="component" value="Unassembled WGS sequence"/>
</dbReference>
<sequence length="128" mass="15162">MMGQALPPIVFLGIIRQKKATNPLTKNYVWREKEKQDGKPDKPRSPGIEFVQPMQKLSAFEFNERFRNSHKLDEKQTLMHTAFEFNKKLRNSRMLGEKQKLMPTTFTLHKRLPNSRKLGDKQMHNLIR</sequence>
<evidence type="ECO:0000313" key="3">
    <source>
        <dbReference type="Proteomes" id="UP000036403"/>
    </source>
</evidence>
<keyword evidence="3" id="KW-1185">Reference proteome</keyword>